<gene>
    <name evidence="1" type="ORF">LJ739_05680</name>
</gene>
<keyword evidence="2" id="KW-1185">Reference proteome</keyword>
<dbReference type="RefSeq" id="WP_229157893.1">
    <property type="nucleotide sequence ID" value="NZ_JAJEWP010000001.1"/>
</dbReference>
<proteinExistence type="predicted"/>
<dbReference type="InterPro" id="IPR000014">
    <property type="entry name" value="PAS"/>
</dbReference>
<dbReference type="Proteomes" id="UP001520878">
    <property type="component" value="Unassembled WGS sequence"/>
</dbReference>
<reference evidence="1 2" key="1">
    <citation type="submission" date="2021-10" db="EMBL/GenBank/DDBJ databases">
        <title>Draft genome of Aestuariibacter halophilus JC2043.</title>
        <authorList>
            <person name="Emsley S.A."/>
            <person name="Pfannmuller K.M."/>
            <person name="Ushijima B."/>
            <person name="Saw J.H."/>
            <person name="Videau P."/>
        </authorList>
    </citation>
    <scope>NUCLEOTIDE SEQUENCE [LARGE SCALE GENOMIC DNA]</scope>
    <source>
        <strain evidence="1 2">JC2043</strain>
    </source>
</reference>
<organism evidence="1 2">
    <name type="scientific">Fluctibacter halophilus</name>
    <dbReference type="NCBI Taxonomy" id="226011"/>
    <lineage>
        <taxon>Bacteria</taxon>
        <taxon>Pseudomonadati</taxon>
        <taxon>Pseudomonadota</taxon>
        <taxon>Gammaproteobacteria</taxon>
        <taxon>Alteromonadales</taxon>
        <taxon>Alteromonadaceae</taxon>
        <taxon>Fluctibacter</taxon>
    </lineage>
</organism>
<sequence>MPIPTQTLNALPVAMLLVQPDPNTGVHYNRFVSQPFTDLVGWSLADIPDKPTWWEKAYPDPGYRDAIERQWELAVEVASEENANTVSMEANITCKSGRQLRCKVTAVVSDDLVRGHYFVFFEPVSD</sequence>
<evidence type="ECO:0000313" key="1">
    <source>
        <dbReference type="EMBL" id="MCC2615726.1"/>
    </source>
</evidence>
<dbReference type="EMBL" id="JAJEWP010000001">
    <property type="protein sequence ID" value="MCC2615726.1"/>
    <property type="molecule type" value="Genomic_DNA"/>
</dbReference>
<protein>
    <submittedName>
        <fullName evidence="1">PAS domain-containing protein</fullName>
    </submittedName>
</protein>
<comment type="caution">
    <text evidence="1">The sequence shown here is derived from an EMBL/GenBank/DDBJ whole genome shotgun (WGS) entry which is preliminary data.</text>
</comment>
<accession>A0ABS8G6L5</accession>
<name>A0ABS8G6L5_9ALTE</name>
<dbReference type="Gene3D" id="3.30.450.20">
    <property type="entry name" value="PAS domain"/>
    <property type="match status" value="1"/>
</dbReference>
<dbReference type="SUPFAM" id="SSF55785">
    <property type="entry name" value="PYP-like sensor domain (PAS domain)"/>
    <property type="match status" value="1"/>
</dbReference>
<dbReference type="InterPro" id="IPR035965">
    <property type="entry name" value="PAS-like_dom_sf"/>
</dbReference>
<evidence type="ECO:0000313" key="2">
    <source>
        <dbReference type="Proteomes" id="UP001520878"/>
    </source>
</evidence>
<dbReference type="CDD" id="cd00130">
    <property type="entry name" value="PAS"/>
    <property type="match status" value="1"/>
</dbReference>